<comment type="similarity">
    <text evidence="1">Belongs to the LysR transcriptional regulatory family.</text>
</comment>
<feature type="domain" description="HTH lysR-type" evidence="5">
    <location>
        <begin position="1"/>
        <end position="58"/>
    </location>
</feature>
<dbReference type="PROSITE" id="PS50931">
    <property type="entry name" value="HTH_LYSR"/>
    <property type="match status" value="1"/>
</dbReference>
<dbReference type="InterPro" id="IPR000847">
    <property type="entry name" value="LysR_HTH_N"/>
</dbReference>
<dbReference type="PANTHER" id="PTHR30126">
    <property type="entry name" value="HTH-TYPE TRANSCRIPTIONAL REGULATOR"/>
    <property type="match status" value="1"/>
</dbReference>
<evidence type="ECO:0000313" key="7">
    <source>
        <dbReference type="Proteomes" id="UP000658382"/>
    </source>
</evidence>
<dbReference type="Gene3D" id="3.40.190.290">
    <property type="match status" value="1"/>
</dbReference>
<dbReference type="PANTHER" id="PTHR30126:SF64">
    <property type="entry name" value="HTH-TYPE TRANSCRIPTIONAL REGULATOR CITR"/>
    <property type="match status" value="1"/>
</dbReference>
<name>A0A917Q324_9BACI</name>
<keyword evidence="3" id="KW-0238">DNA-binding</keyword>
<organism evidence="6 7">
    <name type="scientific">Lentibacillus kapialis</name>
    <dbReference type="NCBI Taxonomy" id="340214"/>
    <lineage>
        <taxon>Bacteria</taxon>
        <taxon>Bacillati</taxon>
        <taxon>Bacillota</taxon>
        <taxon>Bacilli</taxon>
        <taxon>Bacillales</taxon>
        <taxon>Bacillaceae</taxon>
        <taxon>Lentibacillus</taxon>
    </lineage>
</organism>
<dbReference type="InterPro" id="IPR036390">
    <property type="entry name" value="WH_DNA-bd_sf"/>
</dbReference>
<dbReference type="InterPro" id="IPR005119">
    <property type="entry name" value="LysR_subst-bd"/>
</dbReference>
<dbReference type="PRINTS" id="PR00039">
    <property type="entry name" value="HTHLYSR"/>
</dbReference>
<dbReference type="Proteomes" id="UP000658382">
    <property type="component" value="Unassembled WGS sequence"/>
</dbReference>
<dbReference type="InterPro" id="IPR047788">
    <property type="entry name" value="LysR-like_Sec_metab"/>
</dbReference>
<evidence type="ECO:0000313" key="6">
    <source>
        <dbReference type="EMBL" id="GGK08805.1"/>
    </source>
</evidence>
<keyword evidence="7" id="KW-1185">Reference proteome</keyword>
<dbReference type="SUPFAM" id="SSF46785">
    <property type="entry name" value="Winged helix' DNA-binding domain"/>
    <property type="match status" value="1"/>
</dbReference>
<dbReference type="GO" id="GO:0003700">
    <property type="term" value="F:DNA-binding transcription factor activity"/>
    <property type="evidence" value="ECO:0007669"/>
    <property type="project" value="InterPro"/>
</dbReference>
<sequence length="313" mass="35373">MNYERLKTFIAVAEKNSFSEAAKMLYVTQPTITSQIKALEEELNTKLFERTTKKVEITQSAKILLKYAREIVRMNDSARKEMTQMESKTYGELGMGCSLTIGEYILPEFLKAFKEAYPLIQIQVKIANSHQVISAIKDQFIDVGLIETPVEDSQINLEPFLEDEIVLIAAPDYFSGDDVHISMEQVRQSPLIFREEGSGTRSVVNYYMKKAGLTNDDLQIVMELGSTEAIKAVVESGLGVSFISKSAIKKEQELGLLKAYSITDMALKRHFYIASRQHHVLKLSTEHFLETLQAIATRKETFVAEEPAGQHNF</sequence>
<comment type="caution">
    <text evidence="6">The sequence shown here is derived from an EMBL/GenBank/DDBJ whole genome shotgun (WGS) entry which is preliminary data.</text>
</comment>
<dbReference type="Pfam" id="PF03466">
    <property type="entry name" value="LysR_substrate"/>
    <property type="match status" value="1"/>
</dbReference>
<gene>
    <name evidence="6" type="ORF">GCM10007063_34040</name>
</gene>
<evidence type="ECO:0000259" key="5">
    <source>
        <dbReference type="PROSITE" id="PS50931"/>
    </source>
</evidence>
<dbReference type="SUPFAM" id="SSF53850">
    <property type="entry name" value="Periplasmic binding protein-like II"/>
    <property type="match status" value="1"/>
</dbReference>
<dbReference type="AlphaFoldDB" id="A0A917Q324"/>
<keyword evidence="2" id="KW-0805">Transcription regulation</keyword>
<evidence type="ECO:0000256" key="4">
    <source>
        <dbReference type="ARBA" id="ARBA00023163"/>
    </source>
</evidence>
<dbReference type="Pfam" id="PF00126">
    <property type="entry name" value="HTH_1"/>
    <property type="match status" value="1"/>
</dbReference>
<dbReference type="RefSeq" id="WP_188634309.1">
    <property type="nucleotide sequence ID" value="NZ_BMNQ01000091.1"/>
</dbReference>
<accession>A0A917Q324</accession>
<proteinExistence type="inferred from homology"/>
<protein>
    <submittedName>
        <fullName evidence="6">LysR family transcriptional regulator</fullName>
    </submittedName>
</protein>
<reference evidence="6" key="1">
    <citation type="journal article" date="2014" name="Int. J. Syst. Evol. Microbiol.">
        <title>Complete genome sequence of Corynebacterium casei LMG S-19264T (=DSM 44701T), isolated from a smear-ripened cheese.</title>
        <authorList>
            <consortium name="US DOE Joint Genome Institute (JGI-PGF)"/>
            <person name="Walter F."/>
            <person name="Albersmeier A."/>
            <person name="Kalinowski J."/>
            <person name="Ruckert C."/>
        </authorList>
    </citation>
    <scope>NUCLEOTIDE SEQUENCE</scope>
    <source>
        <strain evidence="6">JCM 12580</strain>
    </source>
</reference>
<evidence type="ECO:0000256" key="2">
    <source>
        <dbReference type="ARBA" id="ARBA00023015"/>
    </source>
</evidence>
<dbReference type="NCBIfam" id="NF040786">
    <property type="entry name" value="LysR_Sec_metab"/>
    <property type="match status" value="1"/>
</dbReference>
<dbReference type="FunFam" id="1.10.10.10:FF:000001">
    <property type="entry name" value="LysR family transcriptional regulator"/>
    <property type="match status" value="1"/>
</dbReference>
<evidence type="ECO:0000256" key="3">
    <source>
        <dbReference type="ARBA" id="ARBA00023125"/>
    </source>
</evidence>
<dbReference type="GO" id="GO:0000976">
    <property type="term" value="F:transcription cis-regulatory region binding"/>
    <property type="evidence" value="ECO:0007669"/>
    <property type="project" value="TreeGrafter"/>
</dbReference>
<reference evidence="6" key="2">
    <citation type="submission" date="2020-09" db="EMBL/GenBank/DDBJ databases">
        <authorList>
            <person name="Sun Q."/>
            <person name="Ohkuma M."/>
        </authorList>
    </citation>
    <scope>NUCLEOTIDE SEQUENCE</scope>
    <source>
        <strain evidence="6">JCM 12580</strain>
    </source>
</reference>
<dbReference type="InterPro" id="IPR036388">
    <property type="entry name" value="WH-like_DNA-bd_sf"/>
</dbReference>
<dbReference type="EMBL" id="BMNQ01000091">
    <property type="protein sequence ID" value="GGK08805.1"/>
    <property type="molecule type" value="Genomic_DNA"/>
</dbReference>
<dbReference type="CDD" id="cd08420">
    <property type="entry name" value="PBP2_CysL_like"/>
    <property type="match status" value="1"/>
</dbReference>
<keyword evidence="4" id="KW-0804">Transcription</keyword>
<evidence type="ECO:0000256" key="1">
    <source>
        <dbReference type="ARBA" id="ARBA00009437"/>
    </source>
</evidence>
<dbReference type="Gene3D" id="1.10.10.10">
    <property type="entry name" value="Winged helix-like DNA-binding domain superfamily/Winged helix DNA-binding domain"/>
    <property type="match status" value="1"/>
</dbReference>